<dbReference type="AlphaFoldDB" id="A0ABD0XWQ0"/>
<evidence type="ECO:0000313" key="2">
    <source>
        <dbReference type="Proteomes" id="UP001558652"/>
    </source>
</evidence>
<reference evidence="1 2" key="1">
    <citation type="submission" date="2024-07" db="EMBL/GenBank/DDBJ databases">
        <title>Chromosome-level genome assembly of the water stick insect Ranatra chinensis (Heteroptera: Nepidae).</title>
        <authorList>
            <person name="Liu X."/>
        </authorList>
    </citation>
    <scope>NUCLEOTIDE SEQUENCE [LARGE SCALE GENOMIC DNA]</scope>
    <source>
        <strain evidence="1">Cailab_2021Rc</strain>
        <tissue evidence="1">Muscle</tissue>
    </source>
</reference>
<sequence length="259" mass="29246">MGRKRPLAEVEVKVLDRDCLKRALELVQDPTRGGEVDDCYPHLRGKLTRVRRLKTRHFCQHDVMRTNDGCIEDRTKGFGLEGLDSVNIRLSGRAPQLYTVDVFKSRVRIPCHSLISVQAKVADTASGRDWNAIKNDGWASSVSEGKFGPTSVQSLLSQLRRSVSEHDWSSVARIIDFMLNLNGKLMPVIWKACFLVLFNHPNSSAQTLNDFLMVCLGLTTEQAMSDFLTCLLTLPTDLDNVVKFRQEETYFDSDIISLL</sequence>
<accession>A0ABD0XWQ0</accession>
<gene>
    <name evidence="1" type="ORF">AAG570_007066</name>
</gene>
<dbReference type="Proteomes" id="UP001558652">
    <property type="component" value="Unassembled WGS sequence"/>
</dbReference>
<organism evidence="1 2">
    <name type="scientific">Ranatra chinensis</name>
    <dbReference type="NCBI Taxonomy" id="642074"/>
    <lineage>
        <taxon>Eukaryota</taxon>
        <taxon>Metazoa</taxon>
        <taxon>Ecdysozoa</taxon>
        <taxon>Arthropoda</taxon>
        <taxon>Hexapoda</taxon>
        <taxon>Insecta</taxon>
        <taxon>Pterygota</taxon>
        <taxon>Neoptera</taxon>
        <taxon>Paraneoptera</taxon>
        <taxon>Hemiptera</taxon>
        <taxon>Heteroptera</taxon>
        <taxon>Panheteroptera</taxon>
        <taxon>Nepomorpha</taxon>
        <taxon>Nepidae</taxon>
        <taxon>Ranatrinae</taxon>
        <taxon>Ranatra</taxon>
    </lineage>
</organism>
<keyword evidence="2" id="KW-1185">Reference proteome</keyword>
<protein>
    <submittedName>
        <fullName evidence="1">Uncharacterized protein</fullName>
    </submittedName>
</protein>
<dbReference type="EMBL" id="JBFDAA010000020">
    <property type="protein sequence ID" value="KAL1115035.1"/>
    <property type="molecule type" value="Genomic_DNA"/>
</dbReference>
<name>A0ABD0XWQ0_9HEMI</name>
<evidence type="ECO:0000313" key="1">
    <source>
        <dbReference type="EMBL" id="KAL1115035.1"/>
    </source>
</evidence>
<comment type="caution">
    <text evidence="1">The sequence shown here is derived from an EMBL/GenBank/DDBJ whole genome shotgun (WGS) entry which is preliminary data.</text>
</comment>
<proteinExistence type="predicted"/>